<organism evidence="4 5">
    <name type="scientific">Dillenia turbinata</name>
    <dbReference type="NCBI Taxonomy" id="194707"/>
    <lineage>
        <taxon>Eukaryota</taxon>
        <taxon>Viridiplantae</taxon>
        <taxon>Streptophyta</taxon>
        <taxon>Embryophyta</taxon>
        <taxon>Tracheophyta</taxon>
        <taxon>Spermatophyta</taxon>
        <taxon>Magnoliopsida</taxon>
        <taxon>eudicotyledons</taxon>
        <taxon>Gunneridae</taxon>
        <taxon>Pentapetalae</taxon>
        <taxon>Dilleniales</taxon>
        <taxon>Dilleniaceae</taxon>
        <taxon>Dillenia</taxon>
    </lineage>
</organism>
<dbReference type="InterPro" id="IPR011990">
    <property type="entry name" value="TPR-like_helical_dom_sf"/>
</dbReference>
<evidence type="ECO:0000256" key="3">
    <source>
        <dbReference type="PROSITE-ProRule" id="PRU00708"/>
    </source>
</evidence>
<evidence type="ECO:0000256" key="2">
    <source>
        <dbReference type="ARBA" id="ARBA00022737"/>
    </source>
</evidence>
<dbReference type="Pfam" id="PF13041">
    <property type="entry name" value="PPR_2"/>
    <property type="match status" value="1"/>
</dbReference>
<evidence type="ECO:0000313" key="4">
    <source>
        <dbReference type="EMBL" id="KAK6912459.1"/>
    </source>
</evidence>
<dbReference type="EMBL" id="JBAMMX010000027">
    <property type="protein sequence ID" value="KAK6912459.1"/>
    <property type="molecule type" value="Genomic_DNA"/>
</dbReference>
<evidence type="ECO:0000313" key="5">
    <source>
        <dbReference type="Proteomes" id="UP001370490"/>
    </source>
</evidence>
<dbReference type="PROSITE" id="PS51375">
    <property type="entry name" value="PPR"/>
    <property type="match status" value="1"/>
</dbReference>
<dbReference type="Proteomes" id="UP001370490">
    <property type="component" value="Unassembled WGS sequence"/>
</dbReference>
<comment type="caution">
    <text evidence="4">The sequence shown here is derived from an EMBL/GenBank/DDBJ whole genome shotgun (WGS) entry which is preliminary data.</text>
</comment>
<accession>A0AAN8UEB7</accession>
<dbReference type="Gene3D" id="1.25.40.10">
    <property type="entry name" value="Tetratricopeptide repeat domain"/>
    <property type="match status" value="1"/>
</dbReference>
<proteinExistence type="inferred from homology"/>
<dbReference type="InterPro" id="IPR002885">
    <property type="entry name" value="PPR_rpt"/>
</dbReference>
<name>A0AAN8UEB7_9MAGN</name>
<sequence>MRFYIVFVNSFISLGDMDRAHEVVLCLVRSFSEIQRLGRVLEVYRWLIVMSDRVFVLDNATCALVIGVFFEKSFVSRVLGHFDKIVELGFAPNSINYTSLIDGLCKKGSIKQAFEVLEEMVKKGWKPNVYTETTLIVGLCKKGWTERAFRLFLELVGSENY</sequence>
<comment type="similarity">
    <text evidence="1">Belongs to the PPR family. P subfamily.</text>
</comment>
<reference evidence="4 5" key="1">
    <citation type="submission" date="2023-12" db="EMBL/GenBank/DDBJ databases">
        <title>A high-quality genome assembly for Dillenia turbinata (Dilleniales).</title>
        <authorList>
            <person name="Chanderbali A."/>
        </authorList>
    </citation>
    <scope>NUCLEOTIDE SEQUENCE [LARGE SCALE GENOMIC DNA]</scope>
    <source>
        <strain evidence="4">LSX21</strain>
        <tissue evidence="4">Leaf</tissue>
    </source>
</reference>
<dbReference type="NCBIfam" id="TIGR00756">
    <property type="entry name" value="PPR"/>
    <property type="match status" value="1"/>
</dbReference>
<keyword evidence="5" id="KW-1185">Reference proteome</keyword>
<dbReference type="PANTHER" id="PTHR47941">
    <property type="entry name" value="PENTATRICOPEPTIDE REPEAT-CONTAINING PROTEIN 3, MITOCHONDRIAL"/>
    <property type="match status" value="1"/>
</dbReference>
<evidence type="ECO:0000256" key="1">
    <source>
        <dbReference type="ARBA" id="ARBA00007626"/>
    </source>
</evidence>
<feature type="repeat" description="PPR" evidence="3">
    <location>
        <begin position="93"/>
        <end position="127"/>
    </location>
</feature>
<protein>
    <submittedName>
        <fullName evidence="4">Pentatricopeptide repeat</fullName>
    </submittedName>
</protein>
<keyword evidence="2" id="KW-0677">Repeat</keyword>
<gene>
    <name evidence="4" type="ORF">RJ641_022060</name>
</gene>
<dbReference type="AlphaFoldDB" id="A0AAN8UEB7"/>